<evidence type="ECO:0000256" key="6">
    <source>
        <dbReference type="SAM" id="MobiDB-lite"/>
    </source>
</evidence>
<dbReference type="PROSITE" id="PS00478">
    <property type="entry name" value="LIM_DOMAIN_1"/>
    <property type="match status" value="1"/>
</dbReference>
<dbReference type="Gene3D" id="2.10.110.10">
    <property type="entry name" value="Cysteine Rich Protein"/>
    <property type="match status" value="3"/>
</dbReference>
<feature type="compositionally biased region" description="Polar residues" evidence="6">
    <location>
        <begin position="282"/>
        <end position="308"/>
    </location>
</feature>
<evidence type="ECO:0000313" key="8">
    <source>
        <dbReference type="EMBL" id="CUT99506.1"/>
    </source>
</evidence>
<feature type="region of interest" description="Disordered" evidence="6">
    <location>
        <begin position="246"/>
        <end position="327"/>
    </location>
</feature>
<reference evidence="8" key="2">
    <citation type="submission" date="2015-11" db="EMBL/GenBank/DDBJ databases">
        <authorList>
            <person name="Zhang Y."/>
            <person name="Guo Z."/>
        </authorList>
    </citation>
    <scope>NUCLEOTIDE SEQUENCE</scope>
</reference>
<evidence type="ECO:0000313" key="9">
    <source>
        <dbReference type="Proteomes" id="UP000017246"/>
    </source>
</evidence>
<dbReference type="AlphaFoldDB" id="A0A068YA97"/>
<dbReference type="OrthoDB" id="25414at2759"/>
<dbReference type="SUPFAM" id="SSF57716">
    <property type="entry name" value="Glucocorticoid receptor-like (DNA-binding domain)"/>
    <property type="match status" value="2"/>
</dbReference>
<evidence type="ECO:0000256" key="1">
    <source>
        <dbReference type="ARBA" id="ARBA00022723"/>
    </source>
</evidence>
<protein>
    <submittedName>
        <fullName evidence="8">Lipoma preferred partner</fullName>
    </submittedName>
</protein>
<dbReference type="CDD" id="cd08368">
    <property type="entry name" value="LIM"/>
    <property type="match status" value="1"/>
</dbReference>
<dbReference type="SMART" id="SM00132">
    <property type="entry name" value="LIM"/>
    <property type="match status" value="2"/>
</dbReference>
<dbReference type="OMA" id="MQKMETP"/>
<feature type="domain" description="LIM zinc-binding" evidence="7">
    <location>
        <begin position="408"/>
        <end position="468"/>
    </location>
</feature>
<dbReference type="Pfam" id="PF00412">
    <property type="entry name" value="LIM"/>
    <property type="match status" value="1"/>
</dbReference>
<dbReference type="eggNOG" id="KOG1701">
    <property type="taxonomic scope" value="Eukaryota"/>
</dbReference>
<name>A0A068YA97_ECHMU</name>
<keyword evidence="1 5" id="KW-0479">Metal-binding</keyword>
<evidence type="ECO:0000256" key="2">
    <source>
        <dbReference type="ARBA" id="ARBA00022737"/>
    </source>
</evidence>
<evidence type="ECO:0000256" key="4">
    <source>
        <dbReference type="ARBA" id="ARBA00023038"/>
    </source>
</evidence>
<evidence type="ECO:0000259" key="7">
    <source>
        <dbReference type="PROSITE" id="PS50023"/>
    </source>
</evidence>
<feature type="region of interest" description="Disordered" evidence="6">
    <location>
        <begin position="203"/>
        <end position="227"/>
    </location>
</feature>
<dbReference type="PANTHER" id="PTHR24207">
    <property type="entry name" value="ZYX102 PROTEIN"/>
    <property type="match status" value="1"/>
</dbReference>
<dbReference type="Proteomes" id="UP000017246">
    <property type="component" value="Unassembled WGS sequence"/>
</dbReference>
<dbReference type="GO" id="GO:0005925">
    <property type="term" value="C:focal adhesion"/>
    <property type="evidence" value="ECO:0007669"/>
    <property type="project" value="TreeGrafter"/>
</dbReference>
<dbReference type="GO" id="GO:0046872">
    <property type="term" value="F:metal ion binding"/>
    <property type="evidence" value="ECO:0007669"/>
    <property type="project" value="UniProtKB-KW"/>
</dbReference>
<keyword evidence="2" id="KW-0677">Repeat</keyword>
<keyword evidence="4 5" id="KW-0440">LIM domain</keyword>
<dbReference type="PROSITE" id="PS50023">
    <property type="entry name" value="LIM_DOMAIN_2"/>
    <property type="match status" value="1"/>
</dbReference>
<dbReference type="EMBL" id="LN902845">
    <property type="protein sequence ID" value="CUT99506.1"/>
    <property type="molecule type" value="Genomic_DNA"/>
</dbReference>
<evidence type="ECO:0000256" key="3">
    <source>
        <dbReference type="ARBA" id="ARBA00022833"/>
    </source>
</evidence>
<feature type="compositionally biased region" description="Low complexity" evidence="6">
    <location>
        <begin position="212"/>
        <end position="225"/>
    </location>
</feature>
<dbReference type="PANTHER" id="PTHR24207:SF2">
    <property type="entry name" value="ZYX102 PROTEIN"/>
    <property type="match status" value="1"/>
</dbReference>
<organism evidence="8 9">
    <name type="scientific">Echinococcus multilocularis</name>
    <name type="common">Fox tapeworm</name>
    <dbReference type="NCBI Taxonomy" id="6211"/>
    <lineage>
        <taxon>Eukaryota</taxon>
        <taxon>Metazoa</taxon>
        <taxon>Spiralia</taxon>
        <taxon>Lophotrochozoa</taxon>
        <taxon>Platyhelminthes</taxon>
        <taxon>Cestoda</taxon>
        <taxon>Eucestoda</taxon>
        <taxon>Cyclophyllidea</taxon>
        <taxon>Taeniidae</taxon>
        <taxon>Echinococcus</taxon>
    </lineage>
</organism>
<sequence>MLGGICSTDVQQGLGGYWDGSEVRLSGKCEMAELPNVSISGATLDRPSTSAFTTGSRHTQALPDRLYSVLVAEAAAIAQMGDRFYGRRLSTLSSEFNERAAPRTTDGRKYHHAVKPAPLYAQLSELYPMRAHSGSPGDFRYHPTADIKMPGSGLTAHSHGRIGGGVSGGGVSIPVLHLDSPDYYAGRGGVYTGRLSGNSGGSYRTGGVLRKSSPTITSPTSFPTDPEAEVDALTDALMQKMETPRSGAIMSPHESAADGTSSPAGSIRRGSGGATLLPSRVTRLQQQAQQRVGSPITVSNNNSGSPLTVGSPRTSSPTNSSASSGATDSYLQNNCFRCRRPLIPPESATLGPGTPTPPVVTLTGALAVRLHEACFTCYICRTKLNPQGYYHSLHRLLCPTCVRDGAVESCKNCRRPIGERIVRALGAPYHPACFVCSVCHTHLDTKPFTVDVHGRPLCLDDFHKRFAPRCAACSRPIVPEAGSHEARRVVVGDSNYHLLCCGVKTADSSASTPTPSMATA</sequence>
<keyword evidence="3 5" id="KW-0862">Zinc</keyword>
<feature type="compositionally biased region" description="Low complexity" evidence="6">
    <location>
        <begin position="310"/>
        <end position="326"/>
    </location>
</feature>
<dbReference type="GO" id="GO:0098609">
    <property type="term" value="P:cell-cell adhesion"/>
    <property type="evidence" value="ECO:0007669"/>
    <property type="project" value="TreeGrafter"/>
</dbReference>
<keyword evidence="9" id="KW-1185">Reference proteome</keyword>
<dbReference type="InterPro" id="IPR001781">
    <property type="entry name" value="Znf_LIM"/>
</dbReference>
<dbReference type="STRING" id="6211.A0A068YA97"/>
<proteinExistence type="predicted"/>
<evidence type="ECO:0000256" key="5">
    <source>
        <dbReference type="PROSITE-ProRule" id="PRU00125"/>
    </source>
</evidence>
<dbReference type="GO" id="GO:0001725">
    <property type="term" value="C:stress fiber"/>
    <property type="evidence" value="ECO:0007669"/>
    <property type="project" value="TreeGrafter"/>
</dbReference>
<reference evidence="8" key="1">
    <citation type="journal article" date="2013" name="Nature">
        <title>The genomes of four tapeworm species reveal adaptations to parasitism.</title>
        <authorList>
            <person name="Tsai I.J."/>
            <person name="Zarowiecki M."/>
            <person name="Holroyd N."/>
            <person name="Garciarrubio A."/>
            <person name="Sanchez-Flores A."/>
            <person name="Brooks K.L."/>
            <person name="Tracey A."/>
            <person name="Bobes R.J."/>
            <person name="Fragoso G."/>
            <person name="Sciutto E."/>
            <person name="Aslett M."/>
            <person name="Beasley H."/>
            <person name="Bennett H.M."/>
            <person name="Cai J."/>
            <person name="Camicia F."/>
            <person name="Clark R."/>
            <person name="Cucher M."/>
            <person name="De Silva N."/>
            <person name="Day T.A."/>
            <person name="Deplazes P."/>
            <person name="Estrada K."/>
            <person name="Fernandez C."/>
            <person name="Holland P.W."/>
            <person name="Hou J."/>
            <person name="Hu S."/>
            <person name="Huckvale T."/>
            <person name="Hung S.S."/>
            <person name="Kamenetzky L."/>
            <person name="Keane J.A."/>
            <person name="Kiss F."/>
            <person name="Koziol U."/>
            <person name="Lambert O."/>
            <person name="Liu K."/>
            <person name="Luo X."/>
            <person name="Luo Y."/>
            <person name="Macchiaroli N."/>
            <person name="Nichol S."/>
            <person name="Paps J."/>
            <person name="Parkinson J."/>
            <person name="Pouchkina-Stantcheva N."/>
            <person name="Riddiford N."/>
            <person name="Rosenzvit M."/>
            <person name="Salinas G."/>
            <person name="Wasmuth J.D."/>
            <person name="Zamanian M."/>
            <person name="Zheng Y."/>
            <person name="Cai X."/>
            <person name="Soberon X."/>
            <person name="Olson P.D."/>
            <person name="Laclette J.P."/>
            <person name="Brehm K."/>
            <person name="Berriman M."/>
            <person name="Garciarrubio A."/>
            <person name="Bobes R.J."/>
            <person name="Fragoso G."/>
            <person name="Sanchez-Flores A."/>
            <person name="Estrada K."/>
            <person name="Cevallos M.A."/>
            <person name="Morett E."/>
            <person name="Gonzalez V."/>
            <person name="Portillo T."/>
            <person name="Ochoa-Leyva A."/>
            <person name="Jose M.V."/>
            <person name="Sciutto E."/>
            <person name="Landa A."/>
            <person name="Jimenez L."/>
            <person name="Valdes V."/>
            <person name="Carrero J.C."/>
            <person name="Larralde C."/>
            <person name="Morales-Montor J."/>
            <person name="Limon-Lason J."/>
            <person name="Soberon X."/>
            <person name="Laclette J.P."/>
        </authorList>
    </citation>
    <scope>NUCLEOTIDE SEQUENCE [LARGE SCALE GENOMIC DNA]</scope>
</reference>
<accession>A0A068YA97</accession>